<feature type="compositionally biased region" description="Polar residues" evidence="7">
    <location>
        <begin position="69"/>
        <end position="92"/>
    </location>
</feature>
<dbReference type="PANTHER" id="PTHR45881">
    <property type="entry name" value="CHECKPOINT SUPPRESSOR 1-LIKE, ISOFORM A-RELATED"/>
    <property type="match status" value="1"/>
</dbReference>
<dbReference type="InterPro" id="IPR047519">
    <property type="entry name" value="FH_FOXQ2-like"/>
</dbReference>
<feature type="region of interest" description="Disordered" evidence="7">
    <location>
        <begin position="533"/>
        <end position="656"/>
    </location>
</feature>
<dbReference type="InterPro" id="IPR030456">
    <property type="entry name" value="TF_fork_head_CS_2"/>
</dbReference>
<feature type="region of interest" description="Disordered" evidence="7">
    <location>
        <begin position="1050"/>
        <end position="1141"/>
    </location>
</feature>
<dbReference type="SMART" id="SM00339">
    <property type="entry name" value="FH"/>
    <property type="match status" value="1"/>
</dbReference>
<feature type="region of interest" description="Disordered" evidence="7">
    <location>
        <begin position="892"/>
        <end position="913"/>
    </location>
</feature>
<feature type="compositionally biased region" description="Polar residues" evidence="7">
    <location>
        <begin position="813"/>
        <end position="822"/>
    </location>
</feature>
<reference evidence="9 10" key="1">
    <citation type="submission" date="2019-07" db="EMBL/GenBank/DDBJ databases">
        <title>Rhodotorula toruloides NBRC10032 genome sequencing.</title>
        <authorList>
            <person name="Shida Y."/>
            <person name="Takaku H."/>
            <person name="Ogasawara W."/>
            <person name="Mori K."/>
        </authorList>
    </citation>
    <scope>NUCLEOTIDE SEQUENCE [LARGE SCALE GENOMIC DNA]</scope>
    <source>
        <strain evidence="9 10">NBRC10032</strain>
    </source>
</reference>
<feature type="compositionally biased region" description="Basic and acidic residues" evidence="7">
    <location>
        <begin position="637"/>
        <end position="647"/>
    </location>
</feature>
<comment type="caution">
    <text evidence="9">The sequence shown here is derived from an EMBL/GenBank/DDBJ whole genome shotgun (WGS) entry which is preliminary data.</text>
</comment>
<dbReference type="PROSITE" id="PS50039">
    <property type="entry name" value="FORK_HEAD_3"/>
    <property type="match status" value="1"/>
</dbReference>
<accession>A0A511K6T7</accession>
<feature type="compositionally biased region" description="Basic and acidic residues" evidence="7">
    <location>
        <begin position="1118"/>
        <end position="1130"/>
    </location>
</feature>
<organism evidence="9 10">
    <name type="scientific">Rhodotorula toruloides</name>
    <name type="common">Yeast</name>
    <name type="synonym">Rhodosporidium toruloides</name>
    <dbReference type="NCBI Taxonomy" id="5286"/>
    <lineage>
        <taxon>Eukaryota</taxon>
        <taxon>Fungi</taxon>
        <taxon>Dikarya</taxon>
        <taxon>Basidiomycota</taxon>
        <taxon>Pucciniomycotina</taxon>
        <taxon>Microbotryomycetes</taxon>
        <taxon>Sporidiobolales</taxon>
        <taxon>Sporidiobolaceae</taxon>
        <taxon>Rhodotorula</taxon>
    </lineage>
</organism>
<dbReference type="PROSITE" id="PS00658">
    <property type="entry name" value="FORK_HEAD_2"/>
    <property type="match status" value="1"/>
</dbReference>
<feature type="region of interest" description="Disordered" evidence="7">
    <location>
        <begin position="1233"/>
        <end position="1260"/>
    </location>
</feature>
<dbReference type="InterPro" id="IPR001766">
    <property type="entry name" value="Fork_head_dom"/>
</dbReference>
<feature type="region of interest" description="Disordered" evidence="7">
    <location>
        <begin position="276"/>
        <end position="347"/>
    </location>
</feature>
<feature type="compositionally biased region" description="Polar residues" evidence="7">
    <location>
        <begin position="501"/>
        <end position="520"/>
    </location>
</feature>
<evidence type="ECO:0000313" key="9">
    <source>
        <dbReference type="EMBL" id="GEM06061.1"/>
    </source>
</evidence>
<feature type="compositionally biased region" description="Low complexity" evidence="7">
    <location>
        <begin position="1050"/>
        <end position="1062"/>
    </location>
</feature>
<dbReference type="InterPro" id="IPR018122">
    <property type="entry name" value="TF_fork_head_CS_1"/>
</dbReference>
<dbReference type="EMBL" id="BJWK01000001">
    <property type="protein sequence ID" value="GEM06061.1"/>
    <property type="molecule type" value="Genomic_DNA"/>
</dbReference>
<protein>
    <submittedName>
        <fullName evidence="9">Forkheadbox protein I</fullName>
    </submittedName>
</protein>
<feature type="region of interest" description="Disordered" evidence="7">
    <location>
        <begin position="1"/>
        <end position="97"/>
    </location>
</feature>
<proteinExistence type="predicted"/>
<feature type="region of interest" description="Disordered" evidence="7">
    <location>
        <begin position="402"/>
        <end position="424"/>
    </location>
</feature>
<evidence type="ECO:0000256" key="7">
    <source>
        <dbReference type="SAM" id="MobiDB-lite"/>
    </source>
</evidence>
<keyword evidence="2" id="KW-0805">Transcription regulation</keyword>
<dbReference type="Gene3D" id="1.10.10.10">
    <property type="entry name" value="Winged helix-like DNA-binding domain superfamily/Winged helix DNA-binding domain"/>
    <property type="match status" value="1"/>
</dbReference>
<dbReference type="SUPFAM" id="SSF46785">
    <property type="entry name" value="Winged helix' DNA-binding domain"/>
    <property type="match status" value="1"/>
</dbReference>
<dbReference type="AlphaFoldDB" id="A0A511K6T7"/>
<dbReference type="Proteomes" id="UP000321518">
    <property type="component" value="Unassembled WGS sequence"/>
</dbReference>
<feature type="compositionally biased region" description="Low complexity" evidence="7">
    <location>
        <begin position="766"/>
        <end position="804"/>
    </location>
</feature>
<feature type="region of interest" description="Disordered" evidence="7">
    <location>
        <begin position="756"/>
        <end position="835"/>
    </location>
</feature>
<evidence type="ECO:0000256" key="2">
    <source>
        <dbReference type="ARBA" id="ARBA00023015"/>
    </source>
</evidence>
<name>A0A511K6T7_RHOTO</name>
<gene>
    <name evidence="9" type="ORF">Rt10032_c01g0078</name>
</gene>
<dbReference type="InterPro" id="IPR036388">
    <property type="entry name" value="WH-like_DNA-bd_sf"/>
</dbReference>
<evidence type="ECO:0000259" key="8">
    <source>
        <dbReference type="PROSITE" id="PS50039"/>
    </source>
</evidence>
<evidence type="ECO:0000256" key="4">
    <source>
        <dbReference type="ARBA" id="ARBA00023163"/>
    </source>
</evidence>
<dbReference type="InterPro" id="IPR036390">
    <property type="entry name" value="WH_DNA-bd_sf"/>
</dbReference>
<sequence length="1260" mass="131824">MPSRALSSPAPPSSSAFGQSTPALVHRHSHLDASSSSPSTDVIATPSDRYDASSRTRNGKQGPRRSVRIRTSSSGLLDSSPQIGSGHNSSFFADSDHEALPELPTRSRATRKTAEAIALAASVPAPSSRSNRASRASLAATAAPALDSVDALALAQAHGITPDQFEEAKQQVMRFLRTDPSGTSAAAAISLPAIPHDPRSHQVIDLYPQSSVSPVLASASTSFAASPAQPAPVPWQQSLSRTPTTSNGLQAAFELESSATRARMRSAFDDVVARSVKRQKRDQALSGEAAVRQWAQEDSSSSSEEDTAAGLASALVARRAGGTPRNAGSPGAAAPRAKDASPSVQGQRGMMDRFMQSQPAHAAAAPEATVPQVEIPPATAGLPKPSSSAAAAHILDKAVEQRHPPVPEQPKSSPTFAHASPTSPLRKTYAQHALMSPRPSKPASSVLFSPDVARLLRSELDELEANELAGRKSLSPRKQADRSSDIVVEDVFSSPYRRNASPFSSGGASRSRDIFSSSQEKSAVKRARWTTFSNLNDAGPTSPSPSNGSLSMRAPSFCESSPAASERGSMTARPHAFPASTAEQTHPASAPDFLYGAIPSSSPASSQHSEYIPARYSRSSPGPAARPRSDSLSTVGDNKRPASRRNDTYPIFVPPTTTAQQKPPFSYAALIGQALFSTPDLRMALADIYVWIMQTYPFFKKGDAGWQNSIRHNLSLNPCFIKTARGPDNPGKGCLWAIKPGTEDQFVNGDFVRKAGQAPGRKRTKGGSSSQQQTSGSSGSDSQTPPRSSKARTVAAATSAQHAPAPVPVPRQATPSVASSRGDSPAPTIVSRTSSAQKAQTVQASVSVAAFSPTPSVTSFRSLTPAAGSPPSHSTQLQPPVQITYSIPRPASAASVQRVEPEQSRAPPASLARSHSSLGFLEHTAPAASSTEKNEYRLVSPATLEPTASVPMLASRSAPGDLSAPPPSPPRLQPSHSLYSNLHEPLLSVTMSPPTSVYHRLAGPYQPLSYGSSSTQNHRALALLASPEAPGIIAGRPAERAAATLLAVSTSSSPATGPSSAPFLPAPHIFPGGSSRKRQRTDSEKGDRMLSPTALVHTQSPISSIRGGPRTPMSPVQDKLEPLADPEKKSTGRATGTRLLPSVNALANSDFDPFRSPPPTSNTGATIFGSAKYQSRSPSARLQAALSTPANTKGRVPLGFSPSLATGASWERSTASSESPAWGDLYDADLGDHFGRRGAGGRTSSLSWPSPGTGVPHAMW</sequence>
<feature type="compositionally biased region" description="Polar residues" evidence="7">
    <location>
        <begin position="410"/>
        <end position="424"/>
    </location>
</feature>
<feature type="domain" description="Fork-head" evidence="8">
    <location>
        <begin position="662"/>
        <end position="756"/>
    </location>
</feature>
<feature type="region of interest" description="Disordered" evidence="7">
    <location>
        <begin position="497"/>
        <end position="520"/>
    </location>
</feature>
<keyword evidence="4" id="KW-0804">Transcription</keyword>
<dbReference type="GO" id="GO:0000978">
    <property type="term" value="F:RNA polymerase II cis-regulatory region sequence-specific DNA binding"/>
    <property type="evidence" value="ECO:0007669"/>
    <property type="project" value="TreeGrafter"/>
</dbReference>
<feature type="compositionally biased region" description="Low complexity" evidence="7">
    <location>
        <begin position="226"/>
        <end position="238"/>
    </location>
</feature>
<dbReference type="PRINTS" id="PR00053">
    <property type="entry name" value="FORKHEAD"/>
</dbReference>
<dbReference type="GO" id="GO:0005634">
    <property type="term" value="C:nucleus"/>
    <property type="evidence" value="ECO:0007669"/>
    <property type="project" value="UniProtKB-SubCell"/>
</dbReference>
<keyword evidence="3 6" id="KW-0238">DNA-binding</keyword>
<feature type="compositionally biased region" description="Low complexity" evidence="7">
    <location>
        <begin position="600"/>
        <end position="609"/>
    </location>
</feature>
<feature type="DNA-binding region" description="Fork-head" evidence="6">
    <location>
        <begin position="662"/>
        <end position="756"/>
    </location>
</feature>
<comment type="subcellular location">
    <subcellularLocation>
        <location evidence="1 6">Nucleus</location>
    </subcellularLocation>
</comment>
<evidence type="ECO:0000256" key="6">
    <source>
        <dbReference type="PROSITE-ProRule" id="PRU00089"/>
    </source>
</evidence>
<evidence type="ECO:0000256" key="5">
    <source>
        <dbReference type="ARBA" id="ARBA00023242"/>
    </source>
</evidence>
<dbReference type="GO" id="GO:0000981">
    <property type="term" value="F:DNA-binding transcription factor activity, RNA polymerase II-specific"/>
    <property type="evidence" value="ECO:0007669"/>
    <property type="project" value="TreeGrafter"/>
</dbReference>
<feature type="region of interest" description="Disordered" evidence="7">
    <location>
        <begin position="947"/>
        <end position="972"/>
    </location>
</feature>
<dbReference type="FunFam" id="1.10.10.10:FF:000135">
    <property type="entry name" value="forkhead box protein G1"/>
    <property type="match status" value="1"/>
</dbReference>
<dbReference type="CDD" id="cd20035">
    <property type="entry name" value="FH_FOXQ2-like"/>
    <property type="match status" value="1"/>
</dbReference>
<feature type="compositionally biased region" description="Polar residues" evidence="7">
    <location>
        <begin position="533"/>
        <end position="550"/>
    </location>
</feature>
<feature type="region of interest" description="Disordered" evidence="7">
    <location>
        <begin position="226"/>
        <end position="247"/>
    </location>
</feature>
<keyword evidence="5 6" id="KW-0539">Nucleus</keyword>
<feature type="compositionally biased region" description="Low complexity" evidence="7">
    <location>
        <begin position="1"/>
        <end position="16"/>
    </location>
</feature>
<dbReference type="Pfam" id="PF00250">
    <property type="entry name" value="Forkhead"/>
    <property type="match status" value="1"/>
</dbReference>
<dbReference type="OrthoDB" id="5954824at2759"/>
<dbReference type="PROSITE" id="PS00657">
    <property type="entry name" value="FORK_HEAD_1"/>
    <property type="match status" value="1"/>
</dbReference>
<dbReference type="PANTHER" id="PTHR45881:SF1">
    <property type="entry name" value="FORK HEAD PROTEIN HOMOLOG 2"/>
    <property type="match status" value="1"/>
</dbReference>
<evidence type="ECO:0000256" key="1">
    <source>
        <dbReference type="ARBA" id="ARBA00004123"/>
    </source>
</evidence>
<evidence type="ECO:0000256" key="3">
    <source>
        <dbReference type="ARBA" id="ARBA00023125"/>
    </source>
</evidence>
<evidence type="ECO:0000313" key="10">
    <source>
        <dbReference type="Proteomes" id="UP000321518"/>
    </source>
</evidence>